<evidence type="ECO:0000256" key="1">
    <source>
        <dbReference type="SAM" id="Phobius"/>
    </source>
</evidence>
<dbReference type="Proteomes" id="UP000034154">
    <property type="component" value="Unassembled WGS sequence"/>
</dbReference>
<reference evidence="2 3" key="1">
    <citation type="journal article" date="2015" name="Nature">
        <title>rRNA introns, odd ribosomes, and small enigmatic genomes across a large radiation of phyla.</title>
        <authorList>
            <person name="Brown C.T."/>
            <person name="Hug L.A."/>
            <person name="Thomas B.C."/>
            <person name="Sharon I."/>
            <person name="Castelle C.J."/>
            <person name="Singh A."/>
            <person name="Wilkins M.J."/>
            <person name="Williams K.H."/>
            <person name="Banfield J.F."/>
        </authorList>
    </citation>
    <scope>NUCLEOTIDE SEQUENCE [LARGE SCALE GENOMIC DNA]</scope>
</reference>
<name>A0A0G1JFX5_9BACT</name>
<gene>
    <name evidence="2" type="ORF">UW63_C0031G0006</name>
</gene>
<feature type="transmembrane region" description="Helical" evidence="1">
    <location>
        <begin position="202"/>
        <end position="220"/>
    </location>
</feature>
<feature type="transmembrane region" description="Helical" evidence="1">
    <location>
        <begin position="232"/>
        <end position="251"/>
    </location>
</feature>
<keyword evidence="1" id="KW-0472">Membrane</keyword>
<feature type="transmembrane region" description="Helical" evidence="1">
    <location>
        <begin position="150"/>
        <end position="170"/>
    </location>
</feature>
<comment type="caution">
    <text evidence="2">The sequence shown here is derived from an EMBL/GenBank/DDBJ whole genome shotgun (WGS) entry which is preliminary data.</text>
</comment>
<feature type="transmembrane region" description="Helical" evidence="1">
    <location>
        <begin position="56"/>
        <end position="79"/>
    </location>
</feature>
<organism evidence="2 3">
    <name type="scientific">Candidatus Uhrbacteria bacterium GW2011_GWF2_44_350</name>
    <dbReference type="NCBI Taxonomy" id="1619000"/>
    <lineage>
        <taxon>Bacteria</taxon>
        <taxon>Candidatus Uhriibacteriota</taxon>
    </lineage>
</organism>
<keyword evidence="1" id="KW-0812">Transmembrane</keyword>
<proteinExistence type="predicted"/>
<feature type="transmembrane region" description="Helical" evidence="1">
    <location>
        <begin position="121"/>
        <end position="144"/>
    </location>
</feature>
<evidence type="ECO:0000313" key="2">
    <source>
        <dbReference type="EMBL" id="KKT70243.1"/>
    </source>
</evidence>
<sequence length="254" mass="28804">MLLLLRTFPILVALTVIAGSLALFWFPTQPFVVAGLALALLFILLSRLADWNFKKIDAWILLGIPFLLAVSSFFLLLFLEGNGMKILVITLATCLIWLFAENLFTYLHLPAAYQVNALEYLSLVVNVVSVYFFTTALFAVRLFLSAPLWKLVPFFALFVFALTAATFWVCKIEKEKVLVNSLGGTILFCELFVVFSFLPASFFSNAGLLTLFFYLFLGIVRSQLLEKLNKIVLRRYLVTVFIIALLIVWTARWT</sequence>
<dbReference type="AlphaFoldDB" id="A0A0G1JFX5"/>
<keyword evidence="1" id="KW-1133">Transmembrane helix</keyword>
<dbReference type="EMBL" id="LCJB01000031">
    <property type="protein sequence ID" value="KKT70243.1"/>
    <property type="molecule type" value="Genomic_DNA"/>
</dbReference>
<protein>
    <submittedName>
        <fullName evidence="2">Uncharacterized protein</fullName>
    </submittedName>
</protein>
<feature type="transmembrane region" description="Helical" evidence="1">
    <location>
        <begin position="31"/>
        <end position="49"/>
    </location>
</feature>
<feature type="transmembrane region" description="Helical" evidence="1">
    <location>
        <begin position="177"/>
        <end position="196"/>
    </location>
</feature>
<accession>A0A0G1JFX5</accession>
<feature type="transmembrane region" description="Helical" evidence="1">
    <location>
        <begin position="85"/>
        <end position="109"/>
    </location>
</feature>
<feature type="transmembrane region" description="Helical" evidence="1">
    <location>
        <begin position="7"/>
        <end position="25"/>
    </location>
</feature>
<evidence type="ECO:0000313" key="3">
    <source>
        <dbReference type="Proteomes" id="UP000034154"/>
    </source>
</evidence>